<evidence type="ECO:0000313" key="12">
    <source>
        <dbReference type="Proteomes" id="UP000243723"/>
    </source>
</evidence>
<evidence type="ECO:0000256" key="2">
    <source>
        <dbReference type="ARBA" id="ARBA00022763"/>
    </source>
</evidence>
<feature type="compositionally biased region" description="Basic and acidic residues" evidence="8">
    <location>
        <begin position="426"/>
        <end position="443"/>
    </location>
</feature>
<evidence type="ECO:0000256" key="4">
    <source>
        <dbReference type="ARBA" id="ARBA00023204"/>
    </source>
</evidence>
<evidence type="ECO:0000256" key="5">
    <source>
        <dbReference type="ARBA" id="ARBA00023242"/>
    </source>
</evidence>
<feature type="domain" description="XLF-like coiled-coil region" evidence="10">
    <location>
        <begin position="138"/>
        <end position="177"/>
    </location>
</feature>
<feature type="compositionally biased region" description="Basic and acidic residues" evidence="8">
    <location>
        <begin position="262"/>
        <end position="276"/>
    </location>
</feature>
<evidence type="ECO:0000256" key="1">
    <source>
        <dbReference type="ARBA" id="ARBA00004123"/>
    </source>
</evidence>
<dbReference type="Gene3D" id="2.170.210.10">
    <property type="entry name" value="DNA double-strand break repair and VJ recombination XRCC4, N-terminal"/>
    <property type="match status" value="1"/>
</dbReference>
<dbReference type="InterPro" id="IPR053829">
    <property type="entry name" value="XLF-like_CC"/>
</dbReference>
<dbReference type="CDD" id="cd22285">
    <property type="entry name" value="HD_XLF_N"/>
    <property type="match status" value="1"/>
</dbReference>
<dbReference type="InterPro" id="IPR015381">
    <property type="entry name" value="XLF-like_N"/>
</dbReference>
<dbReference type="Proteomes" id="UP000243723">
    <property type="component" value="Unassembled WGS sequence"/>
</dbReference>
<reference evidence="11 12" key="1">
    <citation type="submission" date="2017-05" db="EMBL/GenBank/DDBJ databases">
        <title>Draft genome sequence of Elsinoe australis.</title>
        <authorList>
            <person name="Cheng Q."/>
        </authorList>
    </citation>
    <scope>NUCLEOTIDE SEQUENCE [LARGE SCALE GENOMIC DNA]</scope>
    <source>
        <strain evidence="11 12">NL1</strain>
    </source>
</reference>
<dbReference type="PANTHER" id="PTHR32235">
    <property type="entry name" value="NON-HOMOLOGOUS END-JOINING FACTOR 1"/>
    <property type="match status" value="1"/>
</dbReference>
<comment type="caution">
    <text evidence="11">The sequence shown here is derived from an EMBL/GenBank/DDBJ whole genome shotgun (WGS) entry which is preliminary data.</text>
</comment>
<evidence type="ECO:0000256" key="7">
    <source>
        <dbReference type="ARBA" id="ARBA00044529"/>
    </source>
</evidence>
<name>A0A2P8AJE6_9PEZI</name>
<keyword evidence="4" id="KW-0234">DNA repair</keyword>
<protein>
    <recommendedName>
        <fullName evidence="7">Non-homologous end-joining factor 1</fullName>
    </recommendedName>
</protein>
<evidence type="ECO:0000313" key="11">
    <source>
        <dbReference type="EMBL" id="PSK60567.1"/>
    </source>
</evidence>
<sequence length="492" mass="54149">MALIRSWKPLPAIEGAGSYLVKFEFQESGYRVALTDLRELWEESVDLKAILQKADQFACPIDASESADQRRILFENIANALSGSSGTSLQVKRRNRDDALLLYLKAPLPQPLPGLEWNLVLHLKDPEGFAEAITGKLVERLHRREKDVEQLHLFLRDKDHVISRLVDRLESSGTDLTTVFPGTSGVKLSRKVSQRSQLARHVKGLEPFAPSGWTSSTDAISDAERLSFILGSADKGPSSHLLQILEQAADSATSPTSRARHTASDSHTESKRRTATDDATDSETEDDDFQVQEIPEKPKIGNVEETASAVIPNNKRSDAGTDTESTNNSMSPPTNASLQVQETKAKPRGRIGVIGRRALKQETDLIPDTAVASSTSLSNDTDNSGIVPQKKSRLGVIGGRRPRAEQPAADYVSHTGAIESPVPTSKTDREPAQRPDVDTENAHRGRPAVDTAKPKVSPPRETSQERADRRREELKRHIDTRPLATAKKKRKF</sequence>
<organism evidence="11 12">
    <name type="scientific">Elsinoe australis</name>
    <dbReference type="NCBI Taxonomy" id="40998"/>
    <lineage>
        <taxon>Eukaryota</taxon>
        <taxon>Fungi</taxon>
        <taxon>Dikarya</taxon>
        <taxon>Ascomycota</taxon>
        <taxon>Pezizomycotina</taxon>
        <taxon>Dothideomycetes</taxon>
        <taxon>Dothideomycetidae</taxon>
        <taxon>Myriangiales</taxon>
        <taxon>Elsinoaceae</taxon>
        <taxon>Elsinoe</taxon>
    </lineage>
</organism>
<keyword evidence="12" id="KW-1185">Reference proteome</keyword>
<dbReference type="STRING" id="40998.A0A2P8AJE6"/>
<evidence type="ECO:0000256" key="8">
    <source>
        <dbReference type="SAM" id="MobiDB-lite"/>
    </source>
</evidence>
<evidence type="ECO:0000259" key="9">
    <source>
        <dbReference type="Pfam" id="PF09302"/>
    </source>
</evidence>
<dbReference type="InterPro" id="IPR038051">
    <property type="entry name" value="XRCC4-like_N_sf"/>
</dbReference>
<comment type="similarity">
    <text evidence="6">Belongs to the XRCC4-XLF family. XLF subfamily.</text>
</comment>
<dbReference type="PANTHER" id="PTHR32235:SF1">
    <property type="entry name" value="NON-HOMOLOGOUS END-JOINING FACTOR 1"/>
    <property type="match status" value="1"/>
</dbReference>
<evidence type="ECO:0000259" key="10">
    <source>
        <dbReference type="Pfam" id="PF21928"/>
    </source>
</evidence>
<dbReference type="InterPro" id="IPR052287">
    <property type="entry name" value="NHEJ_factor"/>
</dbReference>
<feature type="compositionally biased region" description="Acidic residues" evidence="8">
    <location>
        <begin position="278"/>
        <end position="290"/>
    </location>
</feature>
<keyword evidence="5" id="KW-0539">Nucleus</keyword>
<dbReference type="Pfam" id="PF21928">
    <property type="entry name" value="XLF_CC"/>
    <property type="match status" value="1"/>
</dbReference>
<dbReference type="EMBL" id="NHZQ01000003">
    <property type="protein sequence ID" value="PSK60567.1"/>
    <property type="molecule type" value="Genomic_DNA"/>
</dbReference>
<comment type="subcellular location">
    <subcellularLocation>
        <location evidence="1">Nucleus</location>
    </subcellularLocation>
</comment>
<feature type="region of interest" description="Disordered" evidence="8">
    <location>
        <begin position="248"/>
        <end position="492"/>
    </location>
</feature>
<evidence type="ECO:0000256" key="3">
    <source>
        <dbReference type="ARBA" id="ARBA00023125"/>
    </source>
</evidence>
<proteinExistence type="inferred from homology"/>
<feature type="compositionally biased region" description="Basic and acidic residues" evidence="8">
    <location>
        <begin position="462"/>
        <end position="480"/>
    </location>
</feature>
<gene>
    <name evidence="11" type="ORF">B9Z65_717</name>
</gene>
<dbReference type="GO" id="GO:0045027">
    <property type="term" value="F:DNA end binding"/>
    <property type="evidence" value="ECO:0007669"/>
    <property type="project" value="TreeGrafter"/>
</dbReference>
<feature type="domain" description="XLF-like N-terminal" evidence="9">
    <location>
        <begin position="6"/>
        <end position="121"/>
    </location>
</feature>
<evidence type="ECO:0000256" key="6">
    <source>
        <dbReference type="ARBA" id="ARBA00025747"/>
    </source>
</evidence>
<feature type="compositionally biased region" description="Low complexity" evidence="8">
    <location>
        <begin position="373"/>
        <end position="384"/>
    </location>
</feature>
<dbReference type="GO" id="GO:0032807">
    <property type="term" value="C:DNA ligase IV complex"/>
    <property type="evidence" value="ECO:0007669"/>
    <property type="project" value="TreeGrafter"/>
</dbReference>
<dbReference type="OrthoDB" id="2155935at2759"/>
<dbReference type="AlphaFoldDB" id="A0A2P8AJE6"/>
<feature type="compositionally biased region" description="Polar residues" evidence="8">
    <location>
        <begin position="320"/>
        <end position="342"/>
    </location>
</feature>
<keyword evidence="3" id="KW-0238">DNA-binding</keyword>
<dbReference type="GO" id="GO:0006303">
    <property type="term" value="P:double-strand break repair via nonhomologous end joining"/>
    <property type="evidence" value="ECO:0007669"/>
    <property type="project" value="UniProtKB-ARBA"/>
</dbReference>
<accession>A0A2P8AJE6</accession>
<keyword evidence="2" id="KW-0227">DNA damage</keyword>
<dbReference type="Pfam" id="PF09302">
    <property type="entry name" value="XLF"/>
    <property type="match status" value="1"/>
</dbReference>